<dbReference type="AlphaFoldDB" id="A0A813T9U3"/>
<comment type="subcellular location">
    <subcellularLocation>
        <location evidence="1">Membrane</location>
    </subcellularLocation>
</comment>
<dbReference type="GO" id="GO:0016020">
    <property type="term" value="C:membrane"/>
    <property type="evidence" value="ECO:0007669"/>
    <property type="project" value="UniProtKB-SubCell"/>
</dbReference>
<dbReference type="Proteomes" id="UP000663882">
    <property type="component" value="Unassembled WGS sequence"/>
</dbReference>
<dbReference type="PROSITE" id="PS50262">
    <property type="entry name" value="G_PROTEIN_RECEP_F1_2"/>
    <property type="match status" value="1"/>
</dbReference>
<gene>
    <name evidence="9" type="ORF">JBS370_LOCUS436</name>
    <name evidence="8" type="ORF">RFH988_LOCUS13370</name>
    <name evidence="7" type="ORF">ZHD862_LOCUS2813</name>
</gene>
<proteinExistence type="predicted"/>
<evidence type="ECO:0000256" key="1">
    <source>
        <dbReference type="ARBA" id="ARBA00004370"/>
    </source>
</evidence>
<sequence>MDSNKVEMIVVTIFQIPSFCCAMIIFFKFLEKTSPLRRLQNQLLMYLLIFATCTIIIELPNTQKFLWTGSVTIQKYWFCYFWNILFSAMATLNRVLTAFMSIERHFLVFHPHIYRTSRSRFLFHYSPLICIIVIIIVYISVTHISVTCPNHPFNYSMFLCGYTCASIVENFGTTYVWLYVFLPTMVTTIACLLLPIRFIIQKRHFQRIQWYRARKMIIQTSFIASIYTICWLPNVIILQLLINKHISTISPVINLFLTFTPYVTSLLTPFIVLHTASGWIRPAIIQRIKRRLFPPRQGVIQPITNLVVNQANH</sequence>
<feature type="transmembrane region" description="Helical" evidence="5">
    <location>
        <begin position="80"/>
        <end position="100"/>
    </location>
</feature>
<organism evidence="7 10">
    <name type="scientific">Rotaria sordida</name>
    <dbReference type="NCBI Taxonomy" id="392033"/>
    <lineage>
        <taxon>Eukaryota</taxon>
        <taxon>Metazoa</taxon>
        <taxon>Spiralia</taxon>
        <taxon>Gnathifera</taxon>
        <taxon>Rotifera</taxon>
        <taxon>Eurotatoria</taxon>
        <taxon>Bdelloidea</taxon>
        <taxon>Philodinida</taxon>
        <taxon>Philodinidae</taxon>
        <taxon>Rotaria</taxon>
    </lineage>
</organism>
<evidence type="ECO:0000256" key="5">
    <source>
        <dbReference type="SAM" id="Phobius"/>
    </source>
</evidence>
<dbReference type="Proteomes" id="UP000663836">
    <property type="component" value="Unassembled WGS sequence"/>
</dbReference>
<dbReference type="EMBL" id="CAJOBD010000011">
    <property type="protein sequence ID" value="CAF3532357.1"/>
    <property type="molecule type" value="Genomic_DNA"/>
</dbReference>
<keyword evidence="3 5" id="KW-1133">Transmembrane helix</keyword>
<dbReference type="Proteomes" id="UP000663864">
    <property type="component" value="Unassembled WGS sequence"/>
</dbReference>
<feature type="transmembrane region" description="Helical" evidence="5">
    <location>
        <begin position="221"/>
        <end position="242"/>
    </location>
</feature>
<evidence type="ECO:0000313" key="8">
    <source>
        <dbReference type="EMBL" id="CAF0985484.1"/>
    </source>
</evidence>
<protein>
    <recommendedName>
        <fullName evidence="6">G-protein coupled receptors family 1 profile domain-containing protein</fullName>
    </recommendedName>
</protein>
<keyword evidence="4 5" id="KW-0472">Membrane</keyword>
<dbReference type="Gene3D" id="1.20.1070.10">
    <property type="entry name" value="Rhodopsin 7-helix transmembrane proteins"/>
    <property type="match status" value="1"/>
</dbReference>
<accession>A0A813T9U3</accession>
<reference evidence="7" key="1">
    <citation type="submission" date="2021-02" db="EMBL/GenBank/DDBJ databases">
        <authorList>
            <person name="Nowell W R."/>
        </authorList>
    </citation>
    <scope>NUCLEOTIDE SEQUENCE</scope>
</reference>
<comment type="caution">
    <text evidence="7">The sequence shown here is derived from an EMBL/GenBank/DDBJ whole genome shotgun (WGS) entry which is preliminary data.</text>
</comment>
<dbReference type="OrthoDB" id="10010376at2759"/>
<evidence type="ECO:0000313" key="7">
    <source>
        <dbReference type="EMBL" id="CAF0808996.1"/>
    </source>
</evidence>
<dbReference type="SUPFAM" id="SSF81321">
    <property type="entry name" value="Family A G protein-coupled receptor-like"/>
    <property type="match status" value="1"/>
</dbReference>
<evidence type="ECO:0000256" key="2">
    <source>
        <dbReference type="ARBA" id="ARBA00022692"/>
    </source>
</evidence>
<evidence type="ECO:0000313" key="9">
    <source>
        <dbReference type="EMBL" id="CAF3532357.1"/>
    </source>
</evidence>
<dbReference type="EMBL" id="CAJNOT010000057">
    <property type="protein sequence ID" value="CAF0808996.1"/>
    <property type="molecule type" value="Genomic_DNA"/>
</dbReference>
<feature type="transmembrane region" description="Helical" evidence="5">
    <location>
        <begin position="6"/>
        <end position="31"/>
    </location>
</feature>
<feature type="transmembrane region" description="Helical" evidence="5">
    <location>
        <begin position="121"/>
        <end position="141"/>
    </location>
</feature>
<evidence type="ECO:0000256" key="3">
    <source>
        <dbReference type="ARBA" id="ARBA00022989"/>
    </source>
</evidence>
<evidence type="ECO:0000256" key="4">
    <source>
        <dbReference type="ARBA" id="ARBA00023136"/>
    </source>
</evidence>
<feature type="transmembrane region" description="Helical" evidence="5">
    <location>
        <begin position="262"/>
        <end position="280"/>
    </location>
</feature>
<dbReference type="InterPro" id="IPR017452">
    <property type="entry name" value="GPCR_Rhodpsn_7TM"/>
</dbReference>
<name>A0A813T9U3_9BILA</name>
<evidence type="ECO:0000259" key="6">
    <source>
        <dbReference type="PROSITE" id="PS50262"/>
    </source>
</evidence>
<feature type="transmembrane region" description="Helical" evidence="5">
    <location>
        <begin position="176"/>
        <end position="200"/>
    </location>
</feature>
<feature type="transmembrane region" description="Helical" evidence="5">
    <location>
        <begin position="43"/>
        <end position="60"/>
    </location>
</feature>
<feature type="domain" description="G-protein coupled receptors family 1 profile" evidence="6">
    <location>
        <begin position="22"/>
        <end position="272"/>
    </location>
</feature>
<dbReference type="EMBL" id="CAJNOO010000586">
    <property type="protein sequence ID" value="CAF0985484.1"/>
    <property type="molecule type" value="Genomic_DNA"/>
</dbReference>
<evidence type="ECO:0000313" key="10">
    <source>
        <dbReference type="Proteomes" id="UP000663864"/>
    </source>
</evidence>
<keyword evidence="2 5" id="KW-0812">Transmembrane</keyword>